<dbReference type="InterPro" id="IPR016181">
    <property type="entry name" value="Acyl_CoA_acyltransferase"/>
</dbReference>
<dbReference type="GO" id="GO:0016746">
    <property type="term" value="F:acyltransferase activity"/>
    <property type="evidence" value="ECO:0007669"/>
    <property type="project" value="UniProtKB-KW"/>
</dbReference>
<organism evidence="2 3">
    <name type="scientific">Nitratireductor aquimarinus</name>
    <dbReference type="NCBI Taxonomy" id="889300"/>
    <lineage>
        <taxon>Bacteria</taxon>
        <taxon>Pseudomonadati</taxon>
        <taxon>Pseudomonadota</taxon>
        <taxon>Alphaproteobacteria</taxon>
        <taxon>Hyphomicrobiales</taxon>
        <taxon>Phyllobacteriaceae</taxon>
        <taxon>Nitratireductor</taxon>
    </lineage>
</organism>
<gene>
    <name evidence="2" type="ORF">R2G56_06105</name>
</gene>
<keyword evidence="3" id="KW-1185">Reference proteome</keyword>
<comment type="caution">
    <text evidence="2">The sequence shown here is derived from an EMBL/GenBank/DDBJ whole genome shotgun (WGS) entry which is preliminary data.</text>
</comment>
<feature type="domain" description="N-acetyltransferase" evidence="1">
    <location>
        <begin position="38"/>
        <end position="133"/>
    </location>
</feature>
<dbReference type="InterPro" id="IPR000182">
    <property type="entry name" value="GNAT_dom"/>
</dbReference>
<sequence length="141" mass="15349">MMEKPAVLYACEPDLPVSEFAQVLRESGLDAIRPVDDEARLQRMIAGAGLVMTARRNVEGKPLVGVARSVTDFSWCAYLSDLAVSSKAQGLGIGQGLIDATRRELGPEVSLILASVPDAVGFYERIGMNRISDAFWHGRER</sequence>
<keyword evidence="2" id="KW-0808">Transferase</keyword>
<accession>A0ABU4AHZ4</accession>
<evidence type="ECO:0000259" key="1">
    <source>
        <dbReference type="Pfam" id="PF13673"/>
    </source>
</evidence>
<reference evidence="2 3" key="1">
    <citation type="submission" date="2023-10" db="EMBL/GenBank/DDBJ databases">
        <authorList>
            <person name="Venkata Ramana C."/>
            <person name="Sasikala C."/>
            <person name="Dhurka M."/>
        </authorList>
    </citation>
    <scope>NUCLEOTIDE SEQUENCE [LARGE SCALE GENOMIC DNA]</scope>
    <source>
        <strain evidence="2 3">KCTC 32151</strain>
    </source>
</reference>
<dbReference type="Pfam" id="PF13673">
    <property type="entry name" value="Acetyltransf_10"/>
    <property type="match status" value="1"/>
</dbReference>
<dbReference type="PANTHER" id="PTHR43233:SF1">
    <property type="entry name" value="FAMILY N-ACETYLTRANSFERASE, PUTATIVE (AFU_ORTHOLOGUE AFUA_6G03350)-RELATED"/>
    <property type="match status" value="1"/>
</dbReference>
<dbReference type="EMBL" id="JAWLIP010000002">
    <property type="protein sequence ID" value="MDV6225853.1"/>
    <property type="molecule type" value="Genomic_DNA"/>
</dbReference>
<protein>
    <submittedName>
        <fullName evidence="2">GNAT family N-acetyltransferase</fullName>
        <ecNumber evidence="2">2.3.1.-</ecNumber>
    </submittedName>
</protein>
<dbReference type="EC" id="2.3.1.-" evidence="2"/>
<proteinExistence type="predicted"/>
<name>A0ABU4AHZ4_9HYPH</name>
<dbReference type="Gene3D" id="3.40.630.30">
    <property type="match status" value="1"/>
</dbReference>
<dbReference type="Proteomes" id="UP001185659">
    <property type="component" value="Unassembled WGS sequence"/>
</dbReference>
<dbReference type="PANTHER" id="PTHR43233">
    <property type="entry name" value="FAMILY N-ACETYLTRANSFERASE, PUTATIVE (AFU_ORTHOLOGUE AFUA_6G03350)-RELATED"/>
    <property type="match status" value="1"/>
</dbReference>
<dbReference type="SUPFAM" id="SSF55729">
    <property type="entry name" value="Acyl-CoA N-acyltransferases (Nat)"/>
    <property type="match status" value="1"/>
</dbReference>
<dbReference type="InterPro" id="IPR053144">
    <property type="entry name" value="Acetyltransferase_Butenolide"/>
</dbReference>
<evidence type="ECO:0000313" key="3">
    <source>
        <dbReference type="Proteomes" id="UP001185659"/>
    </source>
</evidence>
<keyword evidence="2" id="KW-0012">Acyltransferase</keyword>
<evidence type="ECO:0000313" key="2">
    <source>
        <dbReference type="EMBL" id="MDV6225853.1"/>
    </source>
</evidence>
<dbReference type="RefSeq" id="WP_113156067.1">
    <property type="nucleotide sequence ID" value="NZ_JAWLIP010000002.1"/>
</dbReference>